<dbReference type="AlphaFoldDB" id="A0A0S8FT05"/>
<gene>
    <name evidence="1" type="ORF">AMJ83_10125</name>
</gene>
<sequence>MTRRIAAIIIAISTYVGAEDMFVIGAYGVERIVHIQPARNLLKLNTIIYGWPSNQTQADSILLLAEKDTLNVILAHAPGADPDISRRLSWYSHLWSKSWQSDSDYFFHKTGSRTQDAYADNHYAWKCRRNLHTSGLMQYGPSGRQARLPCQYLYLDTVEYNARFKLRIDTTAFHSAVKVCSLSVYCPQEESIYADTVLRIKDFPANNKYGSFDLYFFRTKPFVSTNQYEYRIWWYNNTNLWSDYVEVKNYYTDTLIEGGYDSKISSILDHYRDFPMLYRYYLTDEPYIGHFAANRYITHYLKARNRYGIQALGTSTSEFYAHYLSYVEPKELMFDYYPICGSGDRKRGRTPEEHGRKFQAMLDSLCTHLSEMRAVALEHNTKWLFIPQTFGKYNTLTAIDPDDGGAEGDWRLPTPREIRCIVWLSIAHGAKGIIYFRFRTRLTNESGFPEWMRGLWRYDNRPREPLFTEVRNINDDLHHLGPILLTLTSHRVFNARAVPQESFIKYINTLHEVQIGTFYDSHKDTFFVMVNRHCRSIDSIRMKIGVATRGAKTLYLLDCLTKNRIYPVHSDLHRTSTVEVIVDLQPGQGRLFKLVRIE</sequence>
<proteinExistence type="predicted"/>
<name>A0A0S8FT05_UNCW3</name>
<evidence type="ECO:0000313" key="1">
    <source>
        <dbReference type="EMBL" id="KPK62669.1"/>
    </source>
</evidence>
<organism evidence="1 2">
    <name type="scientific">candidate division WOR_3 bacterium SM23_42</name>
    <dbReference type="NCBI Taxonomy" id="1703779"/>
    <lineage>
        <taxon>Bacteria</taxon>
        <taxon>Bacteria division WOR-3</taxon>
    </lineage>
</organism>
<comment type="caution">
    <text evidence="1">The sequence shown here is derived from an EMBL/GenBank/DDBJ whole genome shotgun (WGS) entry which is preliminary data.</text>
</comment>
<protein>
    <recommendedName>
        <fullName evidence="3">Glycoside hydrolase family 42 N-terminal domain-containing protein</fullName>
    </recommendedName>
</protein>
<evidence type="ECO:0008006" key="3">
    <source>
        <dbReference type="Google" id="ProtNLM"/>
    </source>
</evidence>
<reference evidence="1 2" key="1">
    <citation type="journal article" date="2015" name="Microbiome">
        <title>Genomic resolution of linkages in carbon, nitrogen, and sulfur cycling among widespread estuary sediment bacteria.</title>
        <authorList>
            <person name="Baker B.J."/>
            <person name="Lazar C.S."/>
            <person name="Teske A.P."/>
            <person name="Dick G.J."/>
        </authorList>
    </citation>
    <scope>NUCLEOTIDE SEQUENCE [LARGE SCALE GENOMIC DNA]</scope>
    <source>
        <strain evidence="1">SM23_42</strain>
    </source>
</reference>
<evidence type="ECO:0000313" key="2">
    <source>
        <dbReference type="Proteomes" id="UP000051373"/>
    </source>
</evidence>
<dbReference type="Proteomes" id="UP000051373">
    <property type="component" value="Unassembled WGS sequence"/>
</dbReference>
<dbReference type="EMBL" id="LJUJ01000029">
    <property type="protein sequence ID" value="KPK62669.1"/>
    <property type="molecule type" value="Genomic_DNA"/>
</dbReference>
<accession>A0A0S8FT05</accession>
<dbReference type="Gene3D" id="3.20.20.80">
    <property type="entry name" value="Glycosidases"/>
    <property type="match status" value="1"/>
</dbReference>
<dbReference type="STRING" id="1703779.AMJ83_10125"/>